<dbReference type="InterPro" id="IPR003825">
    <property type="entry name" value="Colicin-V_CvpA"/>
</dbReference>
<dbReference type="PANTHER" id="PTHR36926:SF1">
    <property type="entry name" value="COLICIN V PRODUCTION PROTEIN"/>
    <property type="match status" value="1"/>
</dbReference>
<proteinExistence type="predicted"/>
<dbReference type="GO" id="GO:0016020">
    <property type="term" value="C:membrane"/>
    <property type="evidence" value="ECO:0007669"/>
    <property type="project" value="UniProtKB-SubCell"/>
</dbReference>
<gene>
    <name evidence="6" type="ORF">SCFA_190020</name>
</gene>
<feature type="transmembrane region" description="Helical" evidence="5">
    <location>
        <begin position="96"/>
        <end position="124"/>
    </location>
</feature>
<dbReference type="PANTHER" id="PTHR36926">
    <property type="entry name" value="COLICIN V PRODUCTION PROTEIN"/>
    <property type="match status" value="1"/>
</dbReference>
<comment type="subcellular location">
    <subcellularLocation>
        <location evidence="1">Membrane</location>
        <topology evidence="1">Multi-pass membrane protein</topology>
    </subcellularLocation>
</comment>
<accession>A0A485LYH9</accession>
<evidence type="ECO:0000256" key="3">
    <source>
        <dbReference type="ARBA" id="ARBA00022989"/>
    </source>
</evidence>
<name>A0A485LYH9_9ZZZZ</name>
<reference evidence="6" key="1">
    <citation type="submission" date="2019-03" db="EMBL/GenBank/DDBJ databases">
        <authorList>
            <person name="Hao L."/>
        </authorList>
    </citation>
    <scope>NUCLEOTIDE SEQUENCE</scope>
</reference>
<feature type="transmembrane region" description="Helical" evidence="5">
    <location>
        <begin position="63"/>
        <end position="84"/>
    </location>
</feature>
<dbReference type="GO" id="GO:0009403">
    <property type="term" value="P:toxin biosynthetic process"/>
    <property type="evidence" value="ECO:0007669"/>
    <property type="project" value="InterPro"/>
</dbReference>
<dbReference type="AlphaFoldDB" id="A0A485LYH9"/>
<evidence type="ECO:0000313" key="6">
    <source>
        <dbReference type="EMBL" id="VFU13466.1"/>
    </source>
</evidence>
<dbReference type="Pfam" id="PF02674">
    <property type="entry name" value="Colicin_V"/>
    <property type="match status" value="1"/>
</dbReference>
<dbReference type="InterPro" id="IPR052719">
    <property type="entry name" value="CvpA-like"/>
</dbReference>
<evidence type="ECO:0000256" key="4">
    <source>
        <dbReference type="ARBA" id="ARBA00023136"/>
    </source>
</evidence>
<organism evidence="6">
    <name type="scientific">anaerobic digester metagenome</name>
    <dbReference type="NCBI Taxonomy" id="1263854"/>
    <lineage>
        <taxon>unclassified sequences</taxon>
        <taxon>metagenomes</taxon>
        <taxon>ecological metagenomes</taxon>
    </lineage>
</organism>
<evidence type="ECO:0000256" key="1">
    <source>
        <dbReference type="ARBA" id="ARBA00004141"/>
    </source>
</evidence>
<keyword evidence="4 5" id="KW-0472">Membrane</keyword>
<sequence length="162" mass="17444">MNALDYVSLLLCAAFLALGAYQGLIRSVSSLAALLAGLYSAKKIEPLFAKLLALVHIPNPRGVLGYLLVFFCIFFTIKILLFFLQKLIKASGISVIDRVFGAVLGLAKGVVIAVFACTILQLALPKDSAILKNSELLPYANKLVSSARGLLPGDIYHHIKKT</sequence>
<keyword evidence="2 5" id="KW-0812">Transmembrane</keyword>
<keyword evidence="3 5" id="KW-1133">Transmembrane helix</keyword>
<evidence type="ECO:0000256" key="5">
    <source>
        <dbReference type="SAM" id="Phobius"/>
    </source>
</evidence>
<protein>
    <submittedName>
        <fullName evidence="6">Colicin V production protein (Modular protein)</fullName>
    </submittedName>
</protein>
<dbReference type="EMBL" id="CAADRM010000080">
    <property type="protein sequence ID" value="VFU13466.1"/>
    <property type="molecule type" value="Genomic_DNA"/>
</dbReference>
<evidence type="ECO:0000256" key="2">
    <source>
        <dbReference type="ARBA" id="ARBA00022692"/>
    </source>
</evidence>